<dbReference type="RefSeq" id="WP_023066599.1">
    <property type="nucleotide sequence ID" value="NZ_AUZM01000024.1"/>
</dbReference>
<keyword evidence="2" id="KW-0540">Nuclease</keyword>
<evidence type="ECO:0000259" key="1">
    <source>
        <dbReference type="Pfam" id="PF03372"/>
    </source>
</evidence>
<dbReference type="Gene3D" id="3.60.10.10">
    <property type="entry name" value="Endonuclease/exonuclease/phosphatase"/>
    <property type="match status" value="1"/>
</dbReference>
<dbReference type="SUPFAM" id="SSF56219">
    <property type="entry name" value="DNase I-like"/>
    <property type="match status" value="1"/>
</dbReference>
<dbReference type="Pfam" id="PF03372">
    <property type="entry name" value="Exo_endo_phos"/>
    <property type="match status" value="1"/>
</dbReference>
<dbReference type="Proteomes" id="UP000017127">
    <property type="component" value="Unassembled WGS sequence"/>
</dbReference>
<evidence type="ECO:0000313" key="2">
    <source>
        <dbReference type="EMBL" id="ERT07266.1"/>
    </source>
</evidence>
<reference evidence="2 3" key="1">
    <citation type="journal article" date="2013" name="Front. Microbiol.">
        <title>Comparative genomic analyses of the cyanobacterium, Lyngbya aestuarii BL J, a powerful hydrogen producer.</title>
        <authorList>
            <person name="Kothari A."/>
            <person name="Vaughn M."/>
            <person name="Garcia-Pichel F."/>
        </authorList>
    </citation>
    <scope>NUCLEOTIDE SEQUENCE [LARGE SCALE GENOMIC DNA]</scope>
    <source>
        <strain evidence="2 3">BL J</strain>
    </source>
</reference>
<dbReference type="InterPro" id="IPR005135">
    <property type="entry name" value="Endo/exonuclease/phosphatase"/>
</dbReference>
<evidence type="ECO:0000313" key="3">
    <source>
        <dbReference type="Proteomes" id="UP000017127"/>
    </source>
</evidence>
<proteinExistence type="predicted"/>
<dbReference type="GO" id="GO:0004527">
    <property type="term" value="F:exonuclease activity"/>
    <property type="evidence" value="ECO:0007669"/>
    <property type="project" value="UniProtKB-KW"/>
</dbReference>
<dbReference type="CDD" id="cd10283">
    <property type="entry name" value="MnuA_DNase1-like"/>
    <property type="match status" value="1"/>
</dbReference>
<feature type="domain" description="Endonuclease/exonuclease/phosphatase" evidence="1">
    <location>
        <begin position="37"/>
        <end position="272"/>
    </location>
</feature>
<dbReference type="EMBL" id="AUZM01000024">
    <property type="protein sequence ID" value="ERT07266.1"/>
    <property type="molecule type" value="Genomic_DNA"/>
</dbReference>
<dbReference type="InterPro" id="IPR036691">
    <property type="entry name" value="Endo/exonu/phosph_ase_sf"/>
</dbReference>
<comment type="caution">
    <text evidence="2">The sequence shown here is derived from an EMBL/GenBank/DDBJ whole genome shotgun (WGS) entry which is preliminary data.</text>
</comment>
<dbReference type="AlphaFoldDB" id="U7QLG7"/>
<organism evidence="2 3">
    <name type="scientific">Lyngbya aestuarii BL J</name>
    <dbReference type="NCBI Taxonomy" id="1348334"/>
    <lineage>
        <taxon>Bacteria</taxon>
        <taxon>Bacillati</taxon>
        <taxon>Cyanobacteriota</taxon>
        <taxon>Cyanophyceae</taxon>
        <taxon>Oscillatoriophycideae</taxon>
        <taxon>Oscillatoriales</taxon>
        <taxon>Microcoleaceae</taxon>
        <taxon>Lyngbya</taxon>
    </lineage>
</organism>
<protein>
    <submittedName>
        <fullName evidence="2">Endonuclease/Exonuclease/phosphatase family protein</fullName>
    </submittedName>
</protein>
<keyword evidence="2" id="KW-0378">Hydrolase</keyword>
<keyword evidence="2" id="KW-0269">Exonuclease</keyword>
<keyword evidence="2" id="KW-0255">Endonuclease</keyword>
<sequence>MKSRIQSIFWGFGLILLVMFVAIAPAFPASAEPLSIISYNVESDDLDDTDPHLVAEDIREIVGADLWGLSEVADQAAADIFTEAVAVPGSDFKSIFGTTGSLDKLQIIYNQNKLDLLEREELDNIGGSRSPLVAHFKFLPTGQEFLFTVNHFNRGSESKRNQQAENLRDWAAAQSLPVIAVGDYNFDFDLDKKKGNKAFDLFVRKDVMTWIKPNCLKTNSCPLTGTQCDPKYASILDYVFVSQMAKKWPCESDILFVQNQVCQKEKEGFSDHYPLMANFSIP</sequence>
<dbReference type="OrthoDB" id="445196at2"/>
<dbReference type="GO" id="GO:0004519">
    <property type="term" value="F:endonuclease activity"/>
    <property type="evidence" value="ECO:0007669"/>
    <property type="project" value="UniProtKB-KW"/>
</dbReference>
<keyword evidence="3" id="KW-1185">Reference proteome</keyword>
<name>U7QLG7_9CYAN</name>
<gene>
    <name evidence="2" type="ORF">M595_2819</name>
</gene>
<accession>U7QLG7</accession>